<feature type="domain" description="Aldehyde dehydrogenase" evidence="1">
    <location>
        <begin position="10"/>
        <end position="137"/>
    </location>
</feature>
<dbReference type="GO" id="GO:0016620">
    <property type="term" value="F:oxidoreductase activity, acting on the aldehyde or oxo group of donors, NAD or NADP as acceptor"/>
    <property type="evidence" value="ECO:0007669"/>
    <property type="project" value="InterPro"/>
</dbReference>
<dbReference type="Pfam" id="PF00171">
    <property type="entry name" value="Aldedh"/>
    <property type="match status" value="1"/>
</dbReference>
<evidence type="ECO:0000313" key="3">
    <source>
        <dbReference type="Proteomes" id="UP000219994"/>
    </source>
</evidence>
<name>A0A2A6FRS9_9MICO</name>
<accession>A0A2A6FRS9</accession>
<protein>
    <recommendedName>
        <fullName evidence="1">Aldehyde dehydrogenase domain-containing protein</fullName>
    </recommendedName>
</protein>
<organism evidence="2 3">
    <name type="scientific">Candidatus Lumbricidiphila eiseniae</name>
    <dbReference type="NCBI Taxonomy" id="1969409"/>
    <lineage>
        <taxon>Bacteria</taxon>
        <taxon>Bacillati</taxon>
        <taxon>Actinomycetota</taxon>
        <taxon>Actinomycetes</taxon>
        <taxon>Micrococcales</taxon>
        <taxon>Microbacteriaceae</taxon>
        <taxon>Candidatus Lumbricidiphila</taxon>
    </lineage>
</organism>
<evidence type="ECO:0000313" key="2">
    <source>
        <dbReference type="EMBL" id="PDQ35316.1"/>
    </source>
</evidence>
<dbReference type="InterPro" id="IPR016161">
    <property type="entry name" value="Ald_DH/histidinol_DH"/>
</dbReference>
<dbReference type="InterPro" id="IPR015590">
    <property type="entry name" value="Aldehyde_DH_dom"/>
</dbReference>
<evidence type="ECO:0000259" key="1">
    <source>
        <dbReference type="Pfam" id="PF00171"/>
    </source>
</evidence>
<sequence>MRPTKLRTECCGAACPFLEEEELDDFSQRLATHAQSLRVGDPADPETEVGSLINERQMRRVLHYIHTAKDEGARIITGGSRVGTVGYFIDPTVFVASNSLTIVREEISGPVSTIIPFDDDDEVLNMANSSEYGLTAVL</sequence>
<dbReference type="AlphaFoldDB" id="A0A2A6FRS9"/>
<reference evidence="3" key="1">
    <citation type="submission" date="2017-03" db="EMBL/GenBank/DDBJ databases">
        <authorList>
            <person name="Lund M.B."/>
        </authorList>
    </citation>
    <scope>NUCLEOTIDE SEQUENCE [LARGE SCALE GENOMIC DNA]</scope>
</reference>
<dbReference type="Gene3D" id="3.40.309.10">
    <property type="entry name" value="Aldehyde Dehydrogenase, Chain A, domain 2"/>
    <property type="match status" value="1"/>
</dbReference>
<dbReference type="InterPro" id="IPR016163">
    <property type="entry name" value="Ald_DH_C"/>
</dbReference>
<dbReference type="SUPFAM" id="SSF53720">
    <property type="entry name" value="ALDH-like"/>
    <property type="match status" value="1"/>
</dbReference>
<dbReference type="PANTHER" id="PTHR11699">
    <property type="entry name" value="ALDEHYDE DEHYDROGENASE-RELATED"/>
    <property type="match status" value="1"/>
</dbReference>
<proteinExistence type="predicted"/>
<dbReference type="EMBL" id="NAEP01000036">
    <property type="protein sequence ID" value="PDQ35316.1"/>
    <property type="molecule type" value="Genomic_DNA"/>
</dbReference>
<comment type="caution">
    <text evidence="2">The sequence shown here is derived from an EMBL/GenBank/DDBJ whole genome shotgun (WGS) entry which is preliminary data.</text>
</comment>
<gene>
    <name evidence="2" type="ORF">B5766_06880</name>
</gene>
<dbReference type="Proteomes" id="UP000219994">
    <property type="component" value="Unassembled WGS sequence"/>
</dbReference>